<comment type="caution">
    <text evidence="4">The sequence shown here is derived from an EMBL/GenBank/DDBJ whole genome shotgun (WGS) entry which is preliminary data.</text>
</comment>
<evidence type="ECO:0000313" key="5">
    <source>
        <dbReference type="Proteomes" id="UP000214684"/>
    </source>
</evidence>
<dbReference type="PANTHER" id="PTHR43130">
    <property type="entry name" value="ARAC-FAMILY TRANSCRIPTIONAL REGULATOR"/>
    <property type="match status" value="1"/>
</dbReference>
<dbReference type="RefSeq" id="WP_089480370.1">
    <property type="nucleotide sequence ID" value="NZ_MUGS01000031.1"/>
</dbReference>
<dbReference type="GO" id="GO:0003700">
    <property type="term" value="F:DNA-binding transcription factor activity"/>
    <property type="evidence" value="ECO:0007669"/>
    <property type="project" value="InterPro"/>
</dbReference>
<reference evidence="4 5" key="1">
    <citation type="submission" date="2016-11" db="EMBL/GenBank/DDBJ databases">
        <title>Whole genomes of Flavobacteriaceae.</title>
        <authorList>
            <person name="Stine C."/>
            <person name="Li C."/>
            <person name="Tadesse D."/>
        </authorList>
    </citation>
    <scope>NUCLEOTIDE SEQUENCE [LARGE SCALE GENOMIC DNA]</scope>
    <source>
        <strain evidence="4 5">DSM 24704</strain>
    </source>
</reference>
<evidence type="ECO:0000256" key="1">
    <source>
        <dbReference type="ARBA" id="ARBA00023015"/>
    </source>
</evidence>
<dbReference type="InterPro" id="IPR029062">
    <property type="entry name" value="Class_I_gatase-like"/>
</dbReference>
<dbReference type="PROSITE" id="PS01124">
    <property type="entry name" value="HTH_ARAC_FAMILY_2"/>
    <property type="match status" value="1"/>
</dbReference>
<dbReference type="InterPro" id="IPR002818">
    <property type="entry name" value="DJ-1/PfpI"/>
</dbReference>
<dbReference type="OrthoDB" id="9803764at2"/>
<name>A0A227P4E1_9FLAO</name>
<dbReference type="Proteomes" id="UP000214684">
    <property type="component" value="Unassembled WGS sequence"/>
</dbReference>
<dbReference type="SMART" id="SM00342">
    <property type="entry name" value="HTH_ARAC"/>
    <property type="match status" value="1"/>
</dbReference>
<accession>A0A227P4E1</accession>
<evidence type="ECO:0000313" key="4">
    <source>
        <dbReference type="EMBL" id="OXG04393.1"/>
    </source>
</evidence>
<feature type="domain" description="HTH araC/xylS-type" evidence="3">
    <location>
        <begin position="220"/>
        <end position="318"/>
    </location>
</feature>
<dbReference type="GO" id="GO:0043565">
    <property type="term" value="F:sequence-specific DNA binding"/>
    <property type="evidence" value="ECO:0007669"/>
    <property type="project" value="InterPro"/>
</dbReference>
<evidence type="ECO:0000259" key="3">
    <source>
        <dbReference type="PROSITE" id="PS01124"/>
    </source>
</evidence>
<sequence length="320" mass="36473">MKETIATVYFYIPQHVTLLDLSGVLEVFQEAIRLGFPYQLQFISSQSSVVCSSGLELAALTHFSKVKPQQNDLVFISGFSTHQIDLNLEDASFFKWLELVNTNKTTLCSICSGAFILAKAGLLDHKECTTHFKLVEKLKNDFPLAQTQNNTLFTQSENIYTSAGIITGIDLALHIIEQRHNKETAAIIAKELVVYKRRHGNDKQESVYLQNRNHHDQKIHILQDWIISNLDKTSTIDFLSQLVHIGPRNLTRIFKKQTGITIAEYRTKLRIEKAKSLLTNSDYKIEHIAHLCGYKTSKQLRVILETHLEALPTVLKKRLS</sequence>
<organism evidence="4 5">
    <name type="scientific">Flavobacterium araucananum</name>
    <dbReference type="NCBI Taxonomy" id="946678"/>
    <lineage>
        <taxon>Bacteria</taxon>
        <taxon>Pseudomonadati</taxon>
        <taxon>Bacteroidota</taxon>
        <taxon>Flavobacteriia</taxon>
        <taxon>Flavobacteriales</taxon>
        <taxon>Flavobacteriaceae</taxon>
        <taxon>Flavobacterium</taxon>
    </lineage>
</organism>
<dbReference type="Gene3D" id="1.10.10.60">
    <property type="entry name" value="Homeodomain-like"/>
    <property type="match status" value="2"/>
</dbReference>
<dbReference type="SUPFAM" id="SSF46689">
    <property type="entry name" value="Homeodomain-like"/>
    <property type="match status" value="2"/>
</dbReference>
<dbReference type="Pfam" id="PF12833">
    <property type="entry name" value="HTH_18"/>
    <property type="match status" value="1"/>
</dbReference>
<keyword evidence="5" id="KW-1185">Reference proteome</keyword>
<dbReference type="InterPro" id="IPR018060">
    <property type="entry name" value="HTH_AraC"/>
</dbReference>
<evidence type="ECO:0000256" key="2">
    <source>
        <dbReference type="ARBA" id="ARBA00023163"/>
    </source>
</evidence>
<gene>
    <name evidence="4" type="ORF">B0A64_15240</name>
</gene>
<dbReference type="PANTHER" id="PTHR43130:SF3">
    <property type="entry name" value="HTH-TYPE TRANSCRIPTIONAL REGULATOR RV1931C"/>
    <property type="match status" value="1"/>
</dbReference>
<dbReference type="InterPro" id="IPR009057">
    <property type="entry name" value="Homeodomain-like_sf"/>
</dbReference>
<dbReference type="InterPro" id="IPR052158">
    <property type="entry name" value="INH-QAR"/>
</dbReference>
<dbReference type="Pfam" id="PF01965">
    <property type="entry name" value="DJ-1_PfpI"/>
    <property type="match status" value="1"/>
</dbReference>
<keyword evidence="2" id="KW-0804">Transcription</keyword>
<dbReference type="EMBL" id="MUGS01000031">
    <property type="protein sequence ID" value="OXG04393.1"/>
    <property type="molecule type" value="Genomic_DNA"/>
</dbReference>
<proteinExistence type="predicted"/>
<keyword evidence="1" id="KW-0805">Transcription regulation</keyword>
<dbReference type="AlphaFoldDB" id="A0A227P4E1"/>
<dbReference type="Gene3D" id="3.40.50.880">
    <property type="match status" value="1"/>
</dbReference>
<dbReference type="SUPFAM" id="SSF52317">
    <property type="entry name" value="Class I glutamine amidotransferase-like"/>
    <property type="match status" value="1"/>
</dbReference>
<protein>
    <recommendedName>
        <fullName evidence="3">HTH araC/xylS-type domain-containing protein</fullName>
    </recommendedName>
</protein>